<protein>
    <recommendedName>
        <fullName evidence="4">Adhesin domain-containing protein</fullName>
    </recommendedName>
</protein>
<dbReference type="AlphaFoldDB" id="A0A1D9LG66"/>
<name>A0A1D9LG66_9NEIS</name>
<evidence type="ECO:0000313" key="2">
    <source>
        <dbReference type="EMBL" id="AOZ50242.1"/>
    </source>
</evidence>
<dbReference type="EMBL" id="CP017707">
    <property type="protein sequence ID" value="AOZ50242.1"/>
    <property type="molecule type" value="Genomic_DNA"/>
</dbReference>
<reference evidence="2 3" key="1">
    <citation type="submission" date="2016-10" db="EMBL/GenBank/DDBJ databases">
        <title>Chromobacterium muskegensis sp. nov., an insecticidal bacterium isolated from Sphagnum bogs.</title>
        <authorList>
            <person name="Sparks M.E."/>
            <person name="Blackburn M.B."/>
            <person name="Gundersen-Rindal D.E."/>
            <person name="Mitchell A."/>
            <person name="Farrar R."/>
            <person name="Kuhar D."/>
        </authorList>
    </citation>
    <scope>NUCLEOTIDE SEQUENCE [LARGE SCALE GENOMIC DNA]</scope>
    <source>
        <strain evidence="2 3">21-1</strain>
    </source>
</reference>
<evidence type="ECO:0000256" key="1">
    <source>
        <dbReference type="SAM" id="SignalP"/>
    </source>
</evidence>
<dbReference type="Proteomes" id="UP000178776">
    <property type="component" value="Chromosome"/>
</dbReference>
<keyword evidence="1" id="KW-0732">Signal</keyword>
<sequence length="253" mass="26666">MNIVKIGCGLLLLGSAAARAEDAAGIDRLNFNGDALKLELSADAARPYKLDVEKRNWSDADCKLTVTRMGGDLTFQVKLNKPVGDRCKLTVRGNVKPGKQVGVDMRAFDGDLNGRFSSVQMRGQALKVDLKGAYGAVALSGDAVKAEVDASVDDLKAKGQAVNLEFDGTTRGVALEGQAVKADLKLRGAQPAAGVDVKGQMVNLDFHADRQAKLDYQVSGQASKVSGDWANTPGAPLKLRVGGSAVKVSLERN</sequence>
<gene>
    <name evidence="2" type="ORF">BKX93_09690</name>
</gene>
<feature type="chain" id="PRO_5009443083" description="Adhesin domain-containing protein" evidence="1">
    <location>
        <begin position="21"/>
        <end position="253"/>
    </location>
</feature>
<accession>A0A1D9LG66</accession>
<proteinExistence type="predicted"/>
<dbReference type="RefSeq" id="WP_070979634.1">
    <property type="nucleotide sequence ID" value="NZ_CP017707.1"/>
</dbReference>
<evidence type="ECO:0000313" key="3">
    <source>
        <dbReference type="Proteomes" id="UP000178776"/>
    </source>
</evidence>
<feature type="signal peptide" evidence="1">
    <location>
        <begin position="1"/>
        <end position="20"/>
    </location>
</feature>
<evidence type="ECO:0008006" key="4">
    <source>
        <dbReference type="Google" id="ProtNLM"/>
    </source>
</evidence>
<dbReference type="STRING" id="1108595.BKX93_09690"/>
<organism evidence="2 3">
    <name type="scientific">Chromobacterium vaccinii</name>
    <dbReference type="NCBI Taxonomy" id="1108595"/>
    <lineage>
        <taxon>Bacteria</taxon>
        <taxon>Pseudomonadati</taxon>
        <taxon>Pseudomonadota</taxon>
        <taxon>Betaproteobacteria</taxon>
        <taxon>Neisseriales</taxon>
        <taxon>Chromobacteriaceae</taxon>
        <taxon>Chromobacterium</taxon>
    </lineage>
</organism>
<dbReference type="GeneID" id="68841487"/>
<dbReference type="KEGG" id="cvc:BKX93_09690"/>